<keyword evidence="2" id="KW-0378">Hydrolase</keyword>
<name>A0A0F7LLB6_9GAMM</name>
<dbReference type="PANTHER" id="PTHR30399">
    <property type="entry name" value="UNCHARACTERIZED PROTEIN YGJP"/>
    <property type="match status" value="1"/>
</dbReference>
<keyword evidence="3" id="KW-1185">Reference proteome</keyword>
<sequence>MPTMQIGPFNLQLNRKAIKNLHISVLPPDGRVRVSAPEHMTETAIRMAVISRIPWIKKQQRHFLNQPRQSEREMVSGESHYLWGRRYRLSVQERIGRHEINMAGNNKMLMYVNPGTTLEKKTLVLSEFYRQEIKIRIEKLLTQWVSRVGVPLPNWGVKKMKTKWGTCNTETKRIWLNLELAKKPPECLEYILVHELVHLLERHHNDHFRAHMNRLIPNWREHRDLLNNMPLAFDSWEY</sequence>
<protein>
    <submittedName>
        <fullName evidence="2">Metal-dependent hydrolase</fullName>
    </submittedName>
</protein>
<dbReference type="CDD" id="cd07344">
    <property type="entry name" value="M48_yhfN_like"/>
    <property type="match status" value="1"/>
</dbReference>
<reference evidence="2 3" key="1">
    <citation type="journal article" date="2015" name="J. Biotechnol.">
        <title>Complete genome sequence of Photorhabdus temperata subsp. thracensis 39-8(T), an entomopathogenic bacterium for the improved commercial bioinsecticide.</title>
        <authorList>
            <person name="Kwak Y."/>
            <person name="Shin J.H."/>
        </authorList>
    </citation>
    <scope>NUCLEOTIDE SEQUENCE [LARGE SCALE GENOMIC DNA]</scope>
    <source>
        <strain evidence="2 3">DSM 15199</strain>
    </source>
</reference>
<dbReference type="InterPro" id="IPR053136">
    <property type="entry name" value="UTP_pyrophosphatase-like"/>
</dbReference>
<dbReference type="Gene3D" id="3.30.2010.10">
    <property type="entry name" value="Metalloproteases ('zincins'), catalytic domain"/>
    <property type="match status" value="1"/>
</dbReference>
<dbReference type="PANTHER" id="PTHR30399:SF1">
    <property type="entry name" value="UTP PYROPHOSPHATASE"/>
    <property type="match status" value="1"/>
</dbReference>
<dbReference type="InterPro" id="IPR002725">
    <property type="entry name" value="YgjP-like_metallopeptidase"/>
</dbReference>
<evidence type="ECO:0000313" key="2">
    <source>
        <dbReference type="EMBL" id="AKH63410.1"/>
    </source>
</evidence>
<dbReference type="GO" id="GO:0016787">
    <property type="term" value="F:hydrolase activity"/>
    <property type="evidence" value="ECO:0007669"/>
    <property type="project" value="UniProtKB-KW"/>
</dbReference>
<organism evidence="2 3">
    <name type="scientific">Photorhabdus thracensis</name>
    <dbReference type="NCBI Taxonomy" id="230089"/>
    <lineage>
        <taxon>Bacteria</taxon>
        <taxon>Pseudomonadati</taxon>
        <taxon>Pseudomonadota</taxon>
        <taxon>Gammaproteobacteria</taxon>
        <taxon>Enterobacterales</taxon>
        <taxon>Morganellaceae</taxon>
        <taxon>Photorhabdus</taxon>
    </lineage>
</organism>
<dbReference type="RefSeq" id="WP_046974668.1">
    <property type="nucleotide sequence ID" value="NZ_CP011104.1"/>
</dbReference>
<dbReference type="OrthoDB" id="9811177at2"/>
<evidence type="ECO:0000313" key="3">
    <source>
        <dbReference type="Proteomes" id="UP000034866"/>
    </source>
</evidence>
<dbReference type="STRING" id="230089.VY86_08715"/>
<dbReference type="AlphaFoldDB" id="A0A0F7LLB6"/>
<dbReference type="Pfam" id="PF01863">
    <property type="entry name" value="YgjP-like"/>
    <property type="match status" value="1"/>
</dbReference>
<gene>
    <name evidence="2" type="ORF">VY86_08715</name>
</gene>
<dbReference type="PATRIC" id="fig|230089.6.peg.1929"/>
<accession>A0A0F7LLB6</accession>
<evidence type="ECO:0000259" key="1">
    <source>
        <dbReference type="Pfam" id="PF01863"/>
    </source>
</evidence>
<proteinExistence type="predicted"/>
<dbReference type="Proteomes" id="UP000034866">
    <property type="component" value="Chromosome"/>
</dbReference>
<reference evidence="3" key="2">
    <citation type="submission" date="2015-03" db="EMBL/GenBank/DDBJ databases">
        <title>Genome sequence of Azospirillum thiophilum strain DSM 21654T.</title>
        <authorList>
            <person name="Kwak Y."/>
            <person name="Shin J.-H."/>
        </authorList>
    </citation>
    <scope>NUCLEOTIDE SEQUENCE [LARGE SCALE GENOMIC DNA]</scope>
    <source>
        <strain evidence="3">DSM 15199</strain>
    </source>
</reference>
<dbReference type="EMBL" id="CP011104">
    <property type="protein sequence ID" value="AKH63410.1"/>
    <property type="molecule type" value="Genomic_DNA"/>
</dbReference>
<feature type="domain" description="YgjP-like metallopeptidase" evidence="1">
    <location>
        <begin position="25"/>
        <end position="228"/>
    </location>
</feature>
<dbReference type="KEGG" id="ptt:VY86_08715"/>